<reference evidence="4" key="1">
    <citation type="journal article" date="2019" name="Int. J. Syst. Evol. Microbiol.">
        <title>The Global Catalogue of Microorganisms (GCM) 10K type strain sequencing project: providing services to taxonomists for standard genome sequencing and annotation.</title>
        <authorList>
            <consortium name="The Broad Institute Genomics Platform"/>
            <consortium name="The Broad Institute Genome Sequencing Center for Infectious Disease"/>
            <person name="Wu L."/>
            <person name="Ma J."/>
        </authorList>
    </citation>
    <scope>NUCLEOTIDE SEQUENCE [LARGE SCALE GENOMIC DNA]</scope>
    <source>
        <strain evidence="4">CECT 8472</strain>
    </source>
</reference>
<accession>A0ABV8UHM5</accession>
<evidence type="ECO:0000259" key="2">
    <source>
        <dbReference type="Pfam" id="PF13472"/>
    </source>
</evidence>
<feature type="chain" id="PRO_5046791806" evidence="1">
    <location>
        <begin position="25"/>
        <end position="221"/>
    </location>
</feature>
<dbReference type="Proteomes" id="UP001595799">
    <property type="component" value="Unassembled WGS sequence"/>
</dbReference>
<evidence type="ECO:0000313" key="4">
    <source>
        <dbReference type="Proteomes" id="UP001595799"/>
    </source>
</evidence>
<protein>
    <submittedName>
        <fullName evidence="3">Arylesterase</fullName>
    </submittedName>
</protein>
<dbReference type="Gene3D" id="3.40.50.1110">
    <property type="entry name" value="SGNH hydrolase"/>
    <property type="match status" value="1"/>
</dbReference>
<feature type="signal peptide" evidence="1">
    <location>
        <begin position="1"/>
        <end position="24"/>
    </location>
</feature>
<organism evidence="3 4">
    <name type="scientific">Fodinicurvata halophila</name>
    <dbReference type="NCBI Taxonomy" id="1419723"/>
    <lineage>
        <taxon>Bacteria</taxon>
        <taxon>Pseudomonadati</taxon>
        <taxon>Pseudomonadota</taxon>
        <taxon>Alphaproteobacteria</taxon>
        <taxon>Rhodospirillales</taxon>
        <taxon>Rhodovibrionaceae</taxon>
        <taxon>Fodinicurvata</taxon>
    </lineage>
</organism>
<dbReference type="PANTHER" id="PTHR30383">
    <property type="entry name" value="THIOESTERASE 1/PROTEASE 1/LYSOPHOSPHOLIPASE L1"/>
    <property type="match status" value="1"/>
</dbReference>
<proteinExistence type="predicted"/>
<sequence>MMKKTTLLSCCLALGLLSAPPAWAEETLRLMAYGDSLVHGYGLPDGETFPDQLEAALREQGHDVNVLNAGNSGDTSKAGLSRVDWALADDPDAVILVLGANDALRGLEPSAMEDNLSELIVRFRQEELPVLLAGMMAPRNLGPEYTEEFDSVFPRLAEEHDVLFYPFFLKDVAAEPELNQDDGIHPNAKGVAVIVENILPKVEELIEETRSGGTSGDDSAS</sequence>
<dbReference type="SUPFAM" id="SSF52266">
    <property type="entry name" value="SGNH hydrolase"/>
    <property type="match status" value="1"/>
</dbReference>
<dbReference type="InterPro" id="IPR013830">
    <property type="entry name" value="SGNH_hydro"/>
</dbReference>
<dbReference type="CDD" id="cd01822">
    <property type="entry name" value="Lysophospholipase_L1_like"/>
    <property type="match status" value="1"/>
</dbReference>
<comment type="caution">
    <text evidence="3">The sequence shown here is derived from an EMBL/GenBank/DDBJ whole genome shotgun (WGS) entry which is preliminary data.</text>
</comment>
<evidence type="ECO:0000313" key="3">
    <source>
        <dbReference type="EMBL" id="MFC4350095.1"/>
    </source>
</evidence>
<keyword evidence="4" id="KW-1185">Reference proteome</keyword>
<name>A0ABV8UHM5_9PROT</name>
<dbReference type="InterPro" id="IPR036514">
    <property type="entry name" value="SGNH_hydro_sf"/>
</dbReference>
<dbReference type="InterPro" id="IPR051532">
    <property type="entry name" value="Ester_Hydrolysis_Enzymes"/>
</dbReference>
<evidence type="ECO:0000256" key="1">
    <source>
        <dbReference type="SAM" id="SignalP"/>
    </source>
</evidence>
<keyword evidence="1" id="KW-0732">Signal</keyword>
<dbReference type="PANTHER" id="PTHR30383:SF24">
    <property type="entry name" value="THIOESTERASE 1_PROTEASE 1_LYSOPHOSPHOLIPASE L1"/>
    <property type="match status" value="1"/>
</dbReference>
<gene>
    <name evidence="3" type="ORF">ACFOW6_00925</name>
</gene>
<dbReference type="EMBL" id="JBHSCW010000001">
    <property type="protein sequence ID" value="MFC4350095.1"/>
    <property type="molecule type" value="Genomic_DNA"/>
</dbReference>
<dbReference type="Pfam" id="PF13472">
    <property type="entry name" value="Lipase_GDSL_2"/>
    <property type="match status" value="1"/>
</dbReference>
<feature type="domain" description="SGNH hydrolase-type esterase" evidence="2">
    <location>
        <begin position="32"/>
        <end position="192"/>
    </location>
</feature>
<dbReference type="RefSeq" id="WP_382420209.1">
    <property type="nucleotide sequence ID" value="NZ_JBHSCW010000001.1"/>
</dbReference>